<evidence type="ECO:0000313" key="1">
    <source>
        <dbReference type="EMBL" id="KAJ1670198.1"/>
    </source>
</evidence>
<proteinExistence type="predicted"/>
<reference evidence="1" key="1">
    <citation type="submission" date="2022-06" db="EMBL/GenBank/DDBJ databases">
        <title>Phylogenomic reconstructions and comparative analyses of Kickxellomycotina fungi.</title>
        <authorList>
            <person name="Reynolds N.K."/>
            <person name="Stajich J.E."/>
            <person name="Barry K."/>
            <person name="Grigoriev I.V."/>
            <person name="Crous P."/>
            <person name="Smith M.E."/>
        </authorList>
    </citation>
    <scope>NUCLEOTIDE SEQUENCE</scope>
    <source>
        <strain evidence="1">RSA 2271</strain>
    </source>
</reference>
<feature type="non-terminal residue" evidence="1">
    <location>
        <position position="1"/>
    </location>
</feature>
<comment type="caution">
    <text evidence="1">The sequence shown here is derived from an EMBL/GenBank/DDBJ whole genome shotgun (WGS) entry which is preliminary data.</text>
</comment>
<keyword evidence="2" id="KW-1185">Reference proteome</keyword>
<organism evidence="1 2">
    <name type="scientific">Spiromyces aspiralis</name>
    <dbReference type="NCBI Taxonomy" id="68401"/>
    <lineage>
        <taxon>Eukaryota</taxon>
        <taxon>Fungi</taxon>
        <taxon>Fungi incertae sedis</taxon>
        <taxon>Zoopagomycota</taxon>
        <taxon>Kickxellomycotina</taxon>
        <taxon>Kickxellomycetes</taxon>
        <taxon>Kickxellales</taxon>
        <taxon>Kickxellaceae</taxon>
        <taxon>Spiromyces</taxon>
    </lineage>
</organism>
<name>A0ACC1H6G6_9FUNG</name>
<evidence type="ECO:0000313" key="2">
    <source>
        <dbReference type="Proteomes" id="UP001145114"/>
    </source>
</evidence>
<gene>
    <name evidence="1" type="ORF">EV182_008364</name>
</gene>
<dbReference type="Proteomes" id="UP001145114">
    <property type="component" value="Unassembled WGS sequence"/>
</dbReference>
<sequence>RSISSMRLKSSQQATKALISPDASSTTSSSVSSNGSSKELFISDQPLQDPPLVNPPSTVACQQHQQQ</sequence>
<protein>
    <submittedName>
        <fullName evidence="1">Uncharacterized protein</fullName>
    </submittedName>
</protein>
<dbReference type="EMBL" id="JAMZIH010009401">
    <property type="protein sequence ID" value="KAJ1670198.1"/>
    <property type="molecule type" value="Genomic_DNA"/>
</dbReference>
<accession>A0ACC1H6G6</accession>